<dbReference type="Gramene" id="TRITD2Bv1G211240.27">
    <property type="protein sequence ID" value="TRITD2Bv1G211240.27"/>
    <property type="gene ID" value="TRITD2Bv1G211240"/>
</dbReference>
<feature type="domain" description="Strawberry notch helicase C" evidence="1">
    <location>
        <begin position="13"/>
        <end position="70"/>
    </location>
</feature>
<dbReference type="InterPro" id="IPR026937">
    <property type="entry name" value="SBNO_Helicase_C_dom"/>
</dbReference>
<dbReference type="GO" id="GO:0031490">
    <property type="term" value="F:chromatin DNA binding"/>
    <property type="evidence" value="ECO:0007669"/>
    <property type="project" value="TreeGrafter"/>
</dbReference>
<protein>
    <recommendedName>
        <fullName evidence="1">Strawberry notch helicase C domain-containing protein</fullName>
    </recommendedName>
</protein>
<keyword evidence="3" id="KW-1185">Reference proteome</keyword>
<proteinExistence type="predicted"/>
<dbReference type="PANTHER" id="PTHR12706:SF13">
    <property type="entry name" value="PROTEIN FORGETTER 1"/>
    <property type="match status" value="1"/>
</dbReference>
<dbReference type="GO" id="GO:0005634">
    <property type="term" value="C:nucleus"/>
    <property type="evidence" value="ECO:0007669"/>
    <property type="project" value="TreeGrafter"/>
</dbReference>
<dbReference type="InterPro" id="IPR026741">
    <property type="entry name" value="SNO"/>
</dbReference>
<dbReference type="GO" id="GO:0042393">
    <property type="term" value="F:histone binding"/>
    <property type="evidence" value="ECO:0007669"/>
    <property type="project" value="TreeGrafter"/>
</dbReference>
<dbReference type="Pfam" id="PF13871">
    <property type="entry name" value="Helicase_C_4"/>
    <property type="match status" value="1"/>
</dbReference>
<evidence type="ECO:0000313" key="2">
    <source>
        <dbReference type="EMBL" id="VAH51160.1"/>
    </source>
</evidence>
<evidence type="ECO:0000313" key="3">
    <source>
        <dbReference type="Proteomes" id="UP000324705"/>
    </source>
</evidence>
<evidence type="ECO:0000259" key="1">
    <source>
        <dbReference type="Pfam" id="PF13871"/>
    </source>
</evidence>
<gene>
    <name evidence="2" type="ORF">TRITD_2Bv1G211240</name>
</gene>
<name>A0A9R1PWW3_TRITD</name>
<organism evidence="2 3">
    <name type="scientific">Triticum turgidum subsp. durum</name>
    <name type="common">Durum wheat</name>
    <name type="synonym">Triticum durum</name>
    <dbReference type="NCBI Taxonomy" id="4567"/>
    <lineage>
        <taxon>Eukaryota</taxon>
        <taxon>Viridiplantae</taxon>
        <taxon>Streptophyta</taxon>
        <taxon>Embryophyta</taxon>
        <taxon>Tracheophyta</taxon>
        <taxon>Spermatophyta</taxon>
        <taxon>Magnoliopsida</taxon>
        <taxon>Liliopsida</taxon>
        <taxon>Poales</taxon>
        <taxon>Poaceae</taxon>
        <taxon>BOP clade</taxon>
        <taxon>Pooideae</taxon>
        <taxon>Triticodae</taxon>
        <taxon>Triticeae</taxon>
        <taxon>Triticinae</taxon>
        <taxon>Triticum</taxon>
    </lineage>
</organism>
<dbReference type="Proteomes" id="UP000324705">
    <property type="component" value="Chromosome 2B"/>
</dbReference>
<accession>A0A9R1PWW3</accession>
<reference evidence="2 3" key="1">
    <citation type="submission" date="2017-09" db="EMBL/GenBank/DDBJ databases">
        <authorList>
            <consortium name="International Durum Wheat Genome Sequencing Consortium (IDWGSC)"/>
            <person name="Milanesi L."/>
        </authorList>
    </citation>
    <scope>NUCLEOTIDE SEQUENCE [LARGE SCALE GENOMIC DNA]</scope>
    <source>
        <strain evidence="3">cv. Svevo</strain>
    </source>
</reference>
<dbReference type="AlphaFoldDB" id="A0A9R1PWW3"/>
<dbReference type="EMBL" id="LT934114">
    <property type="protein sequence ID" value="VAH51160.1"/>
    <property type="molecule type" value="Genomic_DNA"/>
</dbReference>
<dbReference type="PANTHER" id="PTHR12706">
    <property type="entry name" value="STRAWBERRY NOTCH-RELATED"/>
    <property type="match status" value="1"/>
</dbReference>
<dbReference type="GO" id="GO:0006355">
    <property type="term" value="P:regulation of DNA-templated transcription"/>
    <property type="evidence" value="ECO:0007669"/>
    <property type="project" value="InterPro"/>
</dbReference>
<sequence>MISSGNGKVAGKLSGRIVDADMHDVARFLNRLLGLAPDIQNRLFDLFISILDVVLHNARREGQLDSGIVDIKGKNIELKEPPKTVHVDSLSGATTILFTFTIDRGVTWESAKAMLDGRENDGAGSSNDGFYESKREWMGRRHFTLALEGYVVLNDEDIYFSSSRKRKDFELFGYFNELQYIFALFKKYKPPFH</sequence>